<evidence type="ECO:0000313" key="3">
    <source>
        <dbReference type="EMBL" id="KAF4717365.1"/>
    </source>
</evidence>
<dbReference type="Gene3D" id="3.90.110.10">
    <property type="entry name" value="Lactate dehydrogenase/glycoside hydrolase, family 4, C-terminal"/>
    <property type="match status" value="1"/>
</dbReference>
<dbReference type="GO" id="GO:0016616">
    <property type="term" value="F:oxidoreductase activity, acting on the CH-OH group of donors, NAD or NADP as acceptor"/>
    <property type="evidence" value="ECO:0007669"/>
    <property type="project" value="InterPro"/>
</dbReference>
<dbReference type="Pfam" id="PF02866">
    <property type="entry name" value="Ldh_1_C"/>
    <property type="match status" value="1"/>
</dbReference>
<keyword evidence="5" id="KW-1185">Reference proteome</keyword>
<dbReference type="PANTHER" id="PTHR23382">
    <property type="entry name" value="MALATE DEHYDROGENASE"/>
    <property type="match status" value="1"/>
</dbReference>
<dbReference type="EMBL" id="JABANO010027134">
    <property type="protein sequence ID" value="KAF4717365.1"/>
    <property type="molecule type" value="Genomic_DNA"/>
</dbReference>
<dbReference type="GO" id="GO:0006108">
    <property type="term" value="P:malate metabolic process"/>
    <property type="evidence" value="ECO:0007669"/>
    <property type="project" value="InterPro"/>
</dbReference>
<feature type="non-terminal residue" evidence="3">
    <location>
        <position position="284"/>
    </location>
</feature>
<proteinExistence type="predicted"/>
<gene>
    <name evidence="4" type="ORF">FOZ62_005456</name>
    <name evidence="3" type="ORF">FOZ63_005883</name>
</gene>
<feature type="non-terminal residue" evidence="3">
    <location>
        <position position="1"/>
    </location>
</feature>
<sequence>NFTAMTRLDHNRGLLQLAHCINAHHEGLDIHPTHIDNFVIWGNHSPNMYPDVNHATVRGRKIKDLLPHPDWITNEFMTRVQQRGKEIIEAAGKSSAPSAAMSCVDQMRDWALGSDNKWVSMAVIGKNKESYGIDSYGVDTDLCFSFPVITDGESWTKVGGLEMTEFGYSMLQRNVQELKAERDMVRNLMGCEVNFGESWVPRYGWLWRHYGGASLQLEREEGEGRYCVAELGISVVAGAALGRVVGVVHGNRKTSEAALEVLKVFRPQVVYLEADATSFRLTAE</sequence>
<evidence type="ECO:0000256" key="1">
    <source>
        <dbReference type="ARBA" id="ARBA00023002"/>
    </source>
</evidence>
<name>A0A7J6R9N7_PEROL</name>
<keyword evidence="1" id="KW-0560">Oxidoreductase</keyword>
<reference evidence="5 6" key="1">
    <citation type="submission" date="2020-04" db="EMBL/GenBank/DDBJ databases">
        <title>Perkinsus olseni comparative genomics.</title>
        <authorList>
            <person name="Bogema D.R."/>
        </authorList>
    </citation>
    <scope>NUCLEOTIDE SEQUENCE [LARGE SCALE GENOMIC DNA]</scope>
    <source>
        <strain evidence="4">ATCC PRA-205</strain>
        <strain evidence="3 5">ATCC PRA-207</strain>
    </source>
</reference>
<dbReference type="Proteomes" id="UP000553632">
    <property type="component" value="Unassembled WGS sequence"/>
</dbReference>
<dbReference type="Proteomes" id="UP000574390">
    <property type="component" value="Unassembled WGS sequence"/>
</dbReference>
<dbReference type="GO" id="GO:0016615">
    <property type="term" value="F:malate dehydrogenase activity"/>
    <property type="evidence" value="ECO:0007669"/>
    <property type="project" value="InterPro"/>
</dbReference>
<evidence type="ECO:0000259" key="2">
    <source>
        <dbReference type="Pfam" id="PF02866"/>
    </source>
</evidence>
<evidence type="ECO:0000313" key="6">
    <source>
        <dbReference type="Proteomes" id="UP000574390"/>
    </source>
</evidence>
<dbReference type="InterPro" id="IPR022383">
    <property type="entry name" value="Lactate/malate_DH_C"/>
</dbReference>
<dbReference type="EMBL" id="JABANM010023467">
    <property type="protein sequence ID" value="KAF4717819.1"/>
    <property type="molecule type" value="Genomic_DNA"/>
</dbReference>
<dbReference type="SUPFAM" id="SSF56327">
    <property type="entry name" value="LDH C-terminal domain-like"/>
    <property type="match status" value="1"/>
</dbReference>
<dbReference type="InterPro" id="IPR010945">
    <property type="entry name" value="Malate_DH_type2"/>
</dbReference>
<evidence type="ECO:0000313" key="4">
    <source>
        <dbReference type="EMBL" id="KAF4717819.1"/>
    </source>
</evidence>
<feature type="domain" description="Lactate/malate dehydrogenase C-terminal" evidence="2">
    <location>
        <begin position="6"/>
        <end position="184"/>
    </location>
</feature>
<protein>
    <recommendedName>
        <fullName evidence="2">Lactate/malate dehydrogenase C-terminal domain-containing protein</fullName>
    </recommendedName>
</protein>
<accession>A0A7J6R9N7</accession>
<dbReference type="AlphaFoldDB" id="A0A7J6R9N7"/>
<comment type="caution">
    <text evidence="3">The sequence shown here is derived from an EMBL/GenBank/DDBJ whole genome shotgun (WGS) entry which is preliminary data.</text>
</comment>
<dbReference type="InterPro" id="IPR015955">
    <property type="entry name" value="Lactate_DH/Glyco_Ohase_4_C"/>
</dbReference>
<evidence type="ECO:0000313" key="5">
    <source>
        <dbReference type="Proteomes" id="UP000553632"/>
    </source>
</evidence>
<organism evidence="3 5">
    <name type="scientific">Perkinsus olseni</name>
    <name type="common">Perkinsus atlanticus</name>
    <dbReference type="NCBI Taxonomy" id="32597"/>
    <lineage>
        <taxon>Eukaryota</taxon>
        <taxon>Sar</taxon>
        <taxon>Alveolata</taxon>
        <taxon>Perkinsozoa</taxon>
        <taxon>Perkinsea</taxon>
        <taxon>Perkinsida</taxon>
        <taxon>Perkinsidae</taxon>
        <taxon>Perkinsus</taxon>
    </lineage>
</organism>